<dbReference type="PANTHER" id="PTHR33499">
    <property type="entry name" value="OS12G0282400 PROTEIN-RELATED"/>
    <property type="match status" value="1"/>
</dbReference>
<reference evidence="3 4" key="1">
    <citation type="journal article" date="2021" name="Comput. Struct. Biotechnol. J.">
        <title>De novo genome assembly of the potent medicinal plant Rehmannia glutinosa using nanopore technology.</title>
        <authorList>
            <person name="Ma L."/>
            <person name="Dong C."/>
            <person name="Song C."/>
            <person name="Wang X."/>
            <person name="Zheng X."/>
            <person name="Niu Y."/>
            <person name="Chen S."/>
            <person name="Feng W."/>
        </authorList>
    </citation>
    <scope>NUCLEOTIDE SEQUENCE [LARGE SCALE GENOMIC DNA]</scope>
    <source>
        <strain evidence="3">DH-2019</strain>
    </source>
</reference>
<dbReference type="Pfam" id="PF13963">
    <property type="entry name" value="Transpos_assoc"/>
    <property type="match status" value="1"/>
</dbReference>
<feature type="region of interest" description="Disordered" evidence="1">
    <location>
        <begin position="273"/>
        <end position="312"/>
    </location>
</feature>
<dbReference type="InterPro" id="IPR029480">
    <property type="entry name" value="Transpos_assoc"/>
</dbReference>
<dbReference type="PANTHER" id="PTHR33499:SF11">
    <property type="entry name" value="NO APICAL MERISTEM-ASSOCIATED C-TERMINAL DOMAIN-CONTAINING PROTEIN"/>
    <property type="match status" value="1"/>
</dbReference>
<evidence type="ECO:0000256" key="1">
    <source>
        <dbReference type="SAM" id="MobiDB-lite"/>
    </source>
</evidence>
<feature type="compositionally biased region" description="Basic and acidic residues" evidence="1">
    <location>
        <begin position="105"/>
        <end position="115"/>
    </location>
</feature>
<feature type="compositionally biased region" description="Low complexity" evidence="1">
    <location>
        <begin position="592"/>
        <end position="616"/>
    </location>
</feature>
<protein>
    <recommendedName>
        <fullName evidence="2">Transposase-associated domain-containing protein</fullName>
    </recommendedName>
</protein>
<gene>
    <name evidence="3" type="ORF">DH2020_005901</name>
</gene>
<sequence length="623" mass="69945">MPIDKSWISIRNRLSDEYWNGLTGFIEHAKNYTNSQGLISCPCIKCRNGYLHPPEKVFAHIHDKGFDKTYTKWVFHGESYSTVPTISESVDEMAAVLNDVAGASEAHDDIPGDTHEDADDPNDNDVHRNEITQSNSIESLDDIQSREFPQWFQKKMFSLREINSPDVTEQLFSLANGSKHIEDVVVVDEITGGNFELFVELPDIETMTWSQSNVRPDVVTSDIEAILNDQYNVEDDFINDEEDATLDEYLEDDNESTDNDDDVNDVHVMSRPVATGASSSGGAQPPHDPRRLPAHSADSAPPHHKGREKAKGINVGTYVNRFGKIRLPIDEEGEVYNAIGDEGSWYKSTLGMHTRDICEPFHNSWKSVPAHQRKLVHERLRDWFEIDYTYKNGVLYHMVERDAATRYRNWKANLNLHFKNKGGLHNLDRAKAQPPKYLRNKSDHWEKCCDRFSTETFQANPETRKLQPPIQNFRDMHTRAGAWVNSQAEETYERAKQMAVSGSDASSGPMDEIAVMKEVLGQRRGYIRGVGPTLPRAAFPRPPNASVGVSLQEHQQVVGRLDELTNAYKTLHDIIARLHPNVPLPSFGHDGAPPSSSSSVPASASASTPATTSSPPTHDDDAH</sequence>
<feature type="region of interest" description="Disordered" evidence="1">
    <location>
        <begin position="105"/>
        <end position="128"/>
    </location>
</feature>
<evidence type="ECO:0000313" key="4">
    <source>
        <dbReference type="Proteomes" id="UP001318860"/>
    </source>
</evidence>
<accession>A0ABR0XHE2</accession>
<feature type="domain" description="Transposase-associated" evidence="2">
    <location>
        <begin position="5"/>
        <end position="78"/>
    </location>
</feature>
<dbReference type="Proteomes" id="UP001318860">
    <property type="component" value="Unassembled WGS sequence"/>
</dbReference>
<keyword evidence="4" id="KW-1185">Reference proteome</keyword>
<evidence type="ECO:0000259" key="2">
    <source>
        <dbReference type="Pfam" id="PF13963"/>
    </source>
</evidence>
<proteinExistence type="predicted"/>
<comment type="caution">
    <text evidence="3">The sequence shown here is derived from an EMBL/GenBank/DDBJ whole genome shotgun (WGS) entry which is preliminary data.</text>
</comment>
<dbReference type="EMBL" id="JABTTQ020000004">
    <property type="protein sequence ID" value="KAK6158587.1"/>
    <property type="molecule type" value="Genomic_DNA"/>
</dbReference>
<feature type="region of interest" description="Disordered" evidence="1">
    <location>
        <begin position="585"/>
        <end position="623"/>
    </location>
</feature>
<evidence type="ECO:0000313" key="3">
    <source>
        <dbReference type="EMBL" id="KAK6158587.1"/>
    </source>
</evidence>
<organism evidence="3 4">
    <name type="scientific">Rehmannia glutinosa</name>
    <name type="common">Chinese foxglove</name>
    <dbReference type="NCBI Taxonomy" id="99300"/>
    <lineage>
        <taxon>Eukaryota</taxon>
        <taxon>Viridiplantae</taxon>
        <taxon>Streptophyta</taxon>
        <taxon>Embryophyta</taxon>
        <taxon>Tracheophyta</taxon>
        <taxon>Spermatophyta</taxon>
        <taxon>Magnoliopsida</taxon>
        <taxon>eudicotyledons</taxon>
        <taxon>Gunneridae</taxon>
        <taxon>Pentapetalae</taxon>
        <taxon>asterids</taxon>
        <taxon>lamiids</taxon>
        <taxon>Lamiales</taxon>
        <taxon>Orobanchaceae</taxon>
        <taxon>Rehmannieae</taxon>
        <taxon>Rehmannia</taxon>
    </lineage>
</organism>
<name>A0ABR0XHE2_REHGL</name>